<protein>
    <submittedName>
        <fullName evidence="1">Uncharacterized protein</fullName>
    </submittedName>
</protein>
<evidence type="ECO:0000313" key="2">
    <source>
        <dbReference type="Proteomes" id="UP001371456"/>
    </source>
</evidence>
<sequence>MIRWLNSKNNFELCPINWICSGFLKTNYDFRIDKHVISSKTFNFLIDKVKWGVWDFYRHWSAKWNELTPNNMIHNYDIVENTQPNHNMDFQAQKLSQGCGECNRRMDNFSSRGRGFILLFVTLKESNYLPRVLAARVRLMVDMLIHVGSVTKVGKPTF</sequence>
<proteinExistence type="predicted"/>
<name>A0AAN8Y2V3_SOLBU</name>
<keyword evidence="2" id="KW-1185">Reference proteome</keyword>
<dbReference type="Proteomes" id="UP001371456">
    <property type="component" value="Unassembled WGS sequence"/>
</dbReference>
<reference evidence="1 2" key="1">
    <citation type="submission" date="2024-02" db="EMBL/GenBank/DDBJ databases">
        <title>de novo genome assembly of Solanum bulbocastanum strain 11H21.</title>
        <authorList>
            <person name="Hosaka A.J."/>
        </authorList>
    </citation>
    <scope>NUCLEOTIDE SEQUENCE [LARGE SCALE GENOMIC DNA]</scope>
    <source>
        <tissue evidence="1">Young leaves</tissue>
    </source>
</reference>
<accession>A0AAN8Y2V3</accession>
<gene>
    <name evidence="1" type="ORF">RDI58_024328</name>
</gene>
<organism evidence="1 2">
    <name type="scientific">Solanum bulbocastanum</name>
    <name type="common">Wild potato</name>
    <dbReference type="NCBI Taxonomy" id="147425"/>
    <lineage>
        <taxon>Eukaryota</taxon>
        <taxon>Viridiplantae</taxon>
        <taxon>Streptophyta</taxon>
        <taxon>Embryophyta</taxon>
        <taxon>Tracheophyta</taxon>
        <taxon>Spermatophyta</taxon>
        <taxon>Magnoliopsida</taxon>
        <taxon>eudicotyledons</taxon>
        <taxon>Gunneridae</taxon>
        <taxon>Pentapetalae</taxon>
        <taxon>asterids</taxon>
        <taxon>lamiids</taxon>
        <taxon>Solanales</taxon>
        <taxon>Solanaceae</taxon>
        <taxon>Solanoideae</taxon>
        <taxon>Solaneae</taxon>
        <taxon>Solanum</taxon>
    </lineage>
</organism>
<dbReference type="AlphaFoldDB" id="A0AAN8Y2V3"/>
<comment type="caution">
    <text evidence="1">The sequence shown here is derived from an EMBL/GenBank/DDBJ whole genome shotgun (WGS) entry which is preliminary data.</text>
</comment>
<dbReference type="EMBL" id="JBANQN010000010">
    <property type="protein sequence ID" value="KAK6777610.1"/>
    <property type="molecule type" value="Genomic_DNA"/>
</dbReference>
<evidence type="ECO:0000313" key="1">
    <source>
        <dbReference type="EMBL" id="KAK6777610.1"/>
    </source>
</evidence>